<evidence type="ECO:0000313" key="3">
    <source>
        <dbReference type="Proteomes" id="UP001500194"/>
    </source>
</evidence>
<accession>A0AAV3T2A7</accession>
<keyword evidence="3" id="KW-1185">Reference proteome</keyword>
<gene>
    <name evidence="2" type="ORF">GCM10009019_18420</name>
</gene>
<protein>
    <submittedName>
        <fullName evidence="2">DUF5785 family protein</fullName>
    </submittedName>
</protein>
<name>A0AAV3T2A7_9EURY</name>
<reference evidence="2 3" key="1">
    <citation type="journal article" date="2019" name="Int. J. Syst. Evol. Microbiol.">
        <title>The Global Catalogue of Microorganisms (GCM) 10K type strain sequencing project: providing services to taxonomists for standard genome sequencing and annotation.</title>
        <authorList>
            <consortium name="The Broad Institute Genomics Platform"/>
            <consortium name="The Broad Institute Genome Sequencing Center for Infectious Disease"/>
            <person name="Wu L."/>
            <person name="Ma J."/>
        </authorList>
    </citation>
    <scope>NUCLEOTIDE SEQUENCE [LARGE SCALE GENOMIC DNA]</scope>
    <source>
        <strain evidence="2 3">JCM 16327</strain>
    </source>
</reference>
<dbReference type="AlphaFoldDB" id="A0AAV3T2A7"/>
<sequence length="116" mass="13379">MTPGVEPVRMDDMYDPSGRDWPHDPDGEEGSEGGRQYGMAVLSKKVDEEEDFPLQKDAFVEEYGDDPVRINYEKVVSVSEIFEHVEPEEFETKVEFWKKVGDGMRSGDLWDFQPQT</sequence>
<dbReference type="Proteomes" id="UP001500194">
    <property type="component" value="Unassembled WGS sequence"/>
</dbReference>
<dbReference type="EMBL" id="BAAADU010000002">
    <property type="protein sequence ID" value="GAA0655044.1"/>
    <property type="molecule type" value="Genomic_DNA"/>
</dbReference>
<feature type="compositionally biased region" description="Basic and acidic residues" evidence="1">
    <location>
        <begin position="8"/>
        <end position="25"/>
    </location>
</feature>
<feature type="region of interest" description="Disordered" evidence="1">
    <location>
        <begin position="1"/>
        <end position="35"/>
    </location>
</feature>
<organism evidence="2 3">
    <name type="scientific">Salarchaeum japonicum</name>
    <dbReference type="NCBI Taxonomy" id="555573"/>
    <lineage>
        <taxon>Archaea</taxon>
        <taxon>Methanobacteriati</taxon>
        <taxon>Methanobacteriota</taxon>
        <taxon>Stenosarchaea group</taxon>
        <taxon>Halobacteria</taxon>
        <taxon>Halobacteriales</taxon>
        <taxon>Halobacteriaceae</taxon>
    </lineage>
</organism>
<proteinExistence type="predicted"/>
<dbReference type="Pfam" id="PF19098">
    <property type="entry name" value="DUF5785"/>
    <property type="match status" value="1"/>
</dbReference>
<evidence type="ECO:0000256" key="1">
    <source>
        <dbReference type="SAM" id="MobiDB-lite"/>
    </source>
</evidence>
<dbReference type="InterPro" id="IPR043903">
    <property type="entry name" value="DUF5785"/>
</dbReference>
<comment type="caution">
    <text evidence="2">The sequence shown here is derived from an EMBL/GenBank/DDBJ whole genome shotgun (WGS) entry which is preliminary data.</text>
</comment>
<evidence type="ECO:0000313" key="2">
    <source>
        <dbReference type="EMBL" id="GAA0655044.1"/>
    </source>
</evidence>